<dbReference type="GO" id="GO:0046983">
    <property type="term" value="F:protein dimerization activity"/>
    <property type="evidence" value="ECO:0007669"/>
    <property type="project" value="InterPro"/>
</dbReference>
<name>A0A3M7DL92_HORWE</name>
<dbReference type="Proteomes" id="UP000269276">
    <property type="component" value="Unassembled WGS sequence"/>
</dbReference>
<dbReference type="InterPro" id="IPR011598">
    <property type="entry name" value="bHLH_dom"/>
</dbReference>
<evidence type="ECO:0000313" key="3">
    <source>
        <dbReference type="EMBL" id="RMY65032.1"/>
    </source>
</evidence>
<dbReference type="OrthoDB" id="2133190at2759"/>
<evidence type="ECO:0000256" key="1">
    <source>
        <dbReference type="SAM" id="MobiDB-lite"/>
    </source>
</evidence>
<accession>A0A3M7DL92</accession>
<dbReference type="PANTHER" id="PTHR47336:SF2">
    <property type="entry name" value="TRANSCRIPTION FACTOR HMS1-RELATED"/>
    <property type="match status" value="1"/>
</dbReference>
<protein>
    <recommendedName>
        <fullName evidence="2">BHLH domain-containing protein</fullName>
    </recommendedName>
</protein>
<feature type="region of interest" description="Disordered" evidence="1">
    <location>
        <begin position="171"/>
        <end position="222"/>
    </location>
</feature>
<dbReference type="InterPro" id="IPR036638">
    <property type="entry name" value="HLH_DNA-bd_sf"/>
</dbReference>
<reference evidence="3 4" key="1">
    <citation type="journal article" date="2018" name="BMC Genomics">
        <title>Genomic evidence for intraspecific hybridization in a clonal and extremely halotolerant yeast.</title>
        <authorList>
            <person name="Gostincar C."/>
            <person name="Stajich J.E."/>
            <person name="Zupancic J."/>
            <person name="Zalar P."/>
            <person name="Gunde-Cimerman N."/>
        </authorList>
    </citation>
    <scope>NUCLEOTIDE SEQUENCE [LARGE SCALE GENOMIC DNA]</scope>
    <source>
        <strain evidence="3 4">EXF-2682</strain>
    </source>
</reference>
<feature type="domain" description="BHLH" evidence="2">
    <location>
        <begin position="220"/>
        <end position="283"/>
    </location>
</feature>
<dbReference type="PROSITE" id="PS50888">
    <property type="entry name" value="BHLH"/>
    <property type="match status" value="1"/>
</dbReference>
<dbReference type="CDD" id="cd11395">
    <property type="entry name" value="bHLHzip_SREBP_like"/>
    <property type="match status" value="1"/>
</dbReference>
<dbReference type="Gene3D" id="4.10.280.10">
    <property type="entry name" value="Helix-loop-helix DNA-binding domain"/>
    <property type="match status" value="1"/>
</dbReference>
<dbReference type="Pfam" id="PF00010">
    <property type="entry name" value="HLH"/>
    <property type="match status" value="1"/>
</dbReference>
<dbReference type="EMBL" id="QWIP01000372">
    <property type="protein sequence ID" value="RMY65032.1"/>
    <property type="molecule type" value="Genomic_DNA"/>
</dbReference>
<dbReference type="AlphaFoldDB" id="A0A3M7DL92"/>
<gene>
    <name evidence="3" type="ORF">D0863_09401</name>
</gene>
<evidence type="ECO:0000313" key="4">
    <source>
        <dbReference type="Proteomes" id="UP000269276"/>
    </source>
</evidence>
<comment type="caution">
    <text evidence="3">The sequence shown here is derived from an EMBL/GenBank/DDBJ whole genome shotgun (WGS) entry which is preliminary data.</text>
</comment>
<proteinExistence type="predicted"/>
<organism evidence="3 4">
    <name type="scientific">Hortaea werneckii</name>
    <name type="common">Black yeast</name>
    <name type="synonym">Cladosporium werneckii</name>
    <dbReference type="NCBI Taxonomy" id="91943"/>
    <lineage>
        <taxon>Eukaryota</taxon>
        <taxon>Fungi</taxon>
        <taxon>Dikarya</taxon>
        <taxon>Ascomycota</taxon>
        <taxon>Pezizomycotina</taxon>
        <taxon>Dothideomycetes</taxon>
        <taxon>Dothideomycetidae</taxon>
        <taxon>Mycosphaerellales</taxon>
        <taxon>Teratosphaeriaceae</taxon>
        <taxon>Hortaea</taxon>
    </lineage>
</organism>
<dbReference type="VEuPathDB" id="FungiDB:BTJ68_02282"/>
<sequence length="319" mass="35323">MTEILLGLAQSHLSKTDYEMSDQGEADWRSGYYNHLPTLTGQWADHGAQMGSIQAVDLRMFHHEGPQPTTPYHQDPGQITSPAASYRHVDGTHWMSDVDMGTPSTVAYAAEPTEGYLPGPRVSETCHLQLSHGNVADPASAGTPGCSSHERLMYNGHAGNAEQKQRPNIIRSVTAPEPRQRRLTASTSEVPALKRNVTSDDGDEEYMPAGEEPKTRGRKRQRIPHTAVERRYRENLNAHLDKLRQTVPALAARNGKGCEGTQESVKPSKCEILNGAIEHICALDKENQALKNEMKLLKARLDDTDRWYRGHMRGGVFGA</sequence>
<dbReference type="SMART" id="SM00353">
    <property type="entry name" value="HLH"/>
    <property type="match status" value="1"/>
</dbReference>
<evidence type="ECO:0000259" key="2">
    <source>
        <dbReference type="PROSITE" id="PS50888"/>
    </source>
</evidence>
<dbReference type="SUPFAM" id="SSF47459">
    <property type="entry name" value="HLH, helix-loop-helix DNA-binding domain"/>
    <property type="match status" value="1"/>
</dbReference>
<dbReference type="PANTHER" id="PTHR47336">
    <property type="entry name" value="TRANSCRIPTION FACTOR HMS1-RELATED"/>
    <property type="match status" value="1"/>
</dbReference>
<dbReference type="InterPro" id="IPR052099">
    <property type="entry name" value="Regulatory_TF_Diverse"/>
</dbReference>